<reference evidence="1 2" key="1">
    <citation type="journal article" date="2022" name="Nat. Plants">
        <title>Genomes of leafy and leafless Platanthera orchids illuminate the evolution of mycoheterotrophy.</title>
        <authorList>
            <person name="Li M.H."/>
            <person name="Liu K.W."/>
            <person name="Li Z."/>
            <person name="Lu H.C."/>
            <person name="Ye Q.L."/>
            <person name="Zhang D."/>
            <person name="Wang J.Y."/>
            <person name="Li Y.F."/>
            <person name="Zhong Z.M."/>
            <person name="Liu X."/>
            <person name="Yu X."/>
            <person name="Liu D.K."/>
            <person name="Tu X.D."/>
            <person name="Liu B."/>
            <person name="Hao Y."/>
            <person name="Liao X.Y."/>
            <person name="Jiang Y.T."/>
            <person name="Sun W.H."/>
            <person name="Chen J."/>
            <person name="Chen Y.Q."/>
            <person name="Ai Y."/>
            <person name="Zhai J.W."/>
            <person name="Wu S.S."/>
            <person name="Zhou Z."/>
            <person name="Hsiao Y.Y."/>
            <person name="Wu W.L."/>
            <person name="Chen Y.Y."/>
            <person name="Lin Y.F."/>
            <person name="Hsu J.L."/>
            <person name="Li C.Y."/>
            <person name="Wang Z.W."/>
            <person name="Zhao X."/>
            <person name="Zhong W.Y."/>
            <person name="Ma X.K."/>
            <person name="Ma L."/>
            <person name="Huang J."/>
            <person name="Chen G.Z."/>
            <person name="Huang M.Z."/>
            <person name="Huang L."/>
            <person name="Peng D.H."/>
            <person name="Luo Y.B."/>
            <person name="Zou S.Q."/>
            <person name="Chen S.P."/>
            <person name="Lan S."/>
            <person name="Tsai W.C."/>
            <person name="Van de Peer Y."/>
            <person name="Liu Z.J."/>
        </authorList>
    </citation>
    <scope>NUCLEOTIDE SEQUENCE [LARGE SCALE GENOMIC DNA]</scope>
    <source>
        <strain evidence="1">Lor287</strain>
    </source>
</reference>
<keyword evidence="2" id="KW-1185">Reference proteome</keyword>
<dbReference type="Proteomes" id="UP001418222">
    <property type="component" value="Unassembled WGS sequence"/>
</dbReference>
<protein>
    <submittedName>
        <fullName evidence="1">Uncharacterized protein</fullName>
    </submittedName>
</protein>
<name>A0AAP0G917_9ASPA</name>
<gene>
    <name evidence="1" type="ORF">KSP39_PZI007664</name>
</gene>
<accession>A0AAP0G917</accession>
<organism evidence="1 2">
    <name type="scientific">Platanthera zijinensis</name>
    <dbReference type="NCBI Taxonomy" id="2320716"/>
    <lineage>
        <taxon>Eukaryota</taxon>
        <taxon>Viridiplantae</taxon>
        <taxon>Streptophyta</taxon>
        <taxon>Embryophyta</taxon>
        <taxon>Tracheophyta</taxon>
        <taxon>Spermatophyta</taxon>
        <taxon>Magnoliopsida</taxon>
        <taxon>Liliopsida</taxon>
        <taxon>Asparagales</taxon>
        <taxon>Orchidaceae</taxon>
        <taxon>Orchidoideae</taxon>
        <taxon>Orchideae</taxon>
        <taxon>Orchidinae</taxon>
        <taxon>Platanthera</taxon>
    </lineage>
</organism>
<evidence type="ECO:0000313" key="2">
    <source>
        <dbReference type="Proteomes" id="UP001418222"/>
    </source>
</evidence>
<sequence length="65" mass="6975">MFNDDQAMAFADLFSSPYPPPSHSSGQKPIPALLVPPVTSSGSAGALFWFRRSYFPATLLSVGRS</sequence>
<dbReference type="AlphaFoldDB" id="A0AAP0G917"/>
<dbReference type="EMBL" id="JBBWWQ010000006">
    <property type="protein sequence ID" value="KAK8944859.1"/>
    <property type="molecule type" value="Genomic_DNA"/>
</dbReference>
<proteinExistence type="predicted"/>
<comment type="caution">
    <text evidence="1">The sequence shown here is derived from an EMBL/GenBank/DDBJ whole genome shotgun (WGS) entry which is preliminary data.</text>
</comment>
<evidence type="ECO:0000313" key="1">
    <source>
        <dbReference type="EMBL" id="KAK8944859.1"/>
    </source>
</evidence>